<keyword evidence="19" id="KW-1185">Reference proteome</keyword>
<dbReference type="SUPFAM" id="SSF57850">
    <property type="entry name" value="RING/U-box"/>
    <property type="match status" value="1"/>
</dbReference>
<evidence type="ECO:0000256" key="10">
    <source>
        <dbReference type="ARBA" id="ARBA00022840"/>
    </source>
</evidence>
<dbReference type="CDD" id="cd18793">
    <property type="entry name" value="SF2_C_SNF"/>
    <property type="match status" value="1"/>
</dbReference>
<dbReference type="InterPro" id="IPR000330">
    <property type="entry name" value="SNF2_N"/>
</dbReference>
<feature type="domain" description="Helicase C-terminal" evidence="17">
    <location>
        <begin position="907"/>
        <end position="1057"/>
    </location>
</feature>
<dbReference type="SMART" id="SM00910">
    <property type="entry name" value="HIRAN"/>
    <property type="match status" value="1"/>
</dbReference>
<evidence type="ECO:0000259" key="15">
    <source>
        <dbReference type="PROSITE" id="PS50089"/>
    </source>
</evidence>
<dbReference type="GO" id="GO:0005634">
    <property type="term" value="C:nucleus"/>
    <property type="evidence" value="ECO:0007669"/>
    <property type="project" value="UniProtKB-SubCell"/>
</dbReference>
<evidence type="ECO:0000313" key="19">
    <source>
        <dbReference type="Proteomes" id="UP001206595"/>
    </source>
</evidence>
<feature type="compositionally biased region" description="Acidic residues" evidence="14">
    <location>
        <begin position="314"/>
        <end position="325"/>
    </location>
</feature>
<dbReference type="GO" id="GO:0008094">
    <property type="term" value="F:ATP-dependent activity, acting on DNA"/>
    <property type="evidence" value="ECO:0007669"/>
    <property type="project" value="TreeGrafter"/>
</dbReference>
<dbReference type="GO" id="GO:0008270">
    <property type="term" value="F:zinc ion binding"/>
    <property type="evidence" value="ECO:0007669"/>
    <property type="project" value="UniProtKB-KW"/>
</dbReference>
<evidence type="ECO:0000313" key="18">
    <source>
        <dbReference type="EMBL" id="KAI8583165.1"/>
    </source>
</evidence>
<dbReference type="Pfam" id="PF08797">
    <property type="entry name" value="HIRAN"/>
    <property type="match status" value="1"/>
</dbReference>
<dbReference type="SUPFAM" id="SSF52540">
    <property type="entry name" value="P-loop containing nucleoside triphosphate hydrolases"/>
    <property type="match status" value="2"/>
</dbReference>
<dbReference type="InterPro" id="IPR014001">
    <property type="entry name" value="Helicase_ATP-bd"/>
</dbReference>
<evidence type="ECO:0000259" key="17">
    <source>
        <dbReference type="PROSITE" id="PS51194"/>
    </source>
</evidence>
<keyword evidence="11" id="KW-0234">DNA repair</keyword>
<dbReference type="SMART" id="SM00490">
    <property type="entry name" value="HELICc"/>
    <property type="match status" value="1"/>
</dbReference>
<dbReference type="InterPro" id="IPR013083">
    <property type="entry name" value="Znf_RING/FYVE/PHD"/>
</dbReference>
<evidence type="ECO:0000256" key="11">
    <source>
        <dbReference type="ARBA" id="ARBA00023204"/>
    </source>
</evidence>
<evidence type="ECO:0000256" key="13">
    <source>
        <dbReference type="PROSITE-ProRule" id="PRU00175"/>
    </source>
</evidence>
<dbReference type="GO" id="GO:0016818">
    <property type="term" value="F:hydrolase activity, acting on acid anhydrides, in phosphorus-containing anhydrides"/>
    <property type="evidence" value="ECO:0007669"/>
    <property type="project" value="InterPro"/>
</dbReference>
<dbReference type="InterPro" id="IPR001650">
    <property type="entry name" value="Helicase_C-like"/>
</dbReference>
<dbReference type="SMART" id="SM00487">
    <property type="entry name" value="DEXDc"/>
    <property type="match status" value="1"/>
</dbReference>
<dbReference type="EMBL" id="MU620897">
    <property type="protein sequence ID" value="KAI8583165.1"/>
    <property type="molecule type" value="Genomic_DNA"/>
</dbReference>
<dbReference type="InterPro" id="IPR027417">
    <property type="entry name" value="P-loop_NTPase"/>
</dbReference>
<keyword evidence="7" id="KW-0378">Hydrolase</keyword>
<dbReference type="InterPro" id="IPR014905">
    <property type="entry name" value="HIRAN"/>
</dbReference>
<reference evidence="18" key="2">
    <citation type="journal article" date="2022" name="Proc. Natl. Acad. Sci. U.S.A.">
        <title>Diploid-dominant life cycles characterize the early evolution of Fungi.</title>
        <authorList>
            <person name="Amses K.R."/>
            <person name="Simmons D.R."/>
            <person name="Longcore J.E."/>
            <person name="Mondo S.J."/>
            <person name="Seto K."/>
            <person name="Jeronimo G.H."/>
            <person name="Bonds A.E."/>
            <person name="Quandt C.A."/>
            <person name="Davis W.J."/>
            <person name="Chang Y."/>
            <person name="Federici B.A."/>
            <person name="Kuo A."/>
            <person name="LaButti K."/>
            <person name="Pangilinan J."/>
            <person name="Andreopoulos W."/>
            <person name="Tritt A."/>
            <person name="Riley R."/>
            <person name="Hundley H."/>
            <person name="Johnson J."/>
            <person name="Lipzen A."/>
            <person name="Barry K."/>
            <person name="Lang B.F."/>
            <person name="Cuomo C.A."/>
            <person name="Buchler N.E."/>
            <person name="Grigoriev I.V."/>
            <person name="Spatafora J.W."/>
            <person name="Stajich J.E."/>
            <person name="James T.Y."/>
        </authorList>
    </citation>
    <scope>NUCLEOTIDE SEQUENCE</scope>
    <source>
        <strain evidence="18">AG</strain>
    </source>
</reference>
<keyword evidence="12" id="KW-0539">Nucleus</keyword>
<keyword evidence="10" id="KW-0067">ATP-binding</keyword>
<comment type="similarity">
    <text evidence="2">Belongs to the SNF2/RAD54 helicase family.</text>
</comment>
<keyword evidence="5" id="KW-0227">DNA damage</keyword>
<dbReference type="Gene3D" id="3.40.50.300">
    <property type="entry name" value="P-loop containing nucleotide triphosphate hydrolases"/>
    <property type="match status" value="1"/>
</dbReference>
<dbReference type="PROSITE" id="PS50089">
    <property type="entry name" value="ZF_RING_2"/>
    <property type="match status" value="1"/>
</dbReference>
<protein>
    <submittedName>
        <fullName evidence="18">Uncharacterized protein</fullName>
    </submittedName>
</protein>
<dbReference type="AlphaFoldDB" id="A0AAD5EIZ9"/>
<evidence type="ECO:0000256" key="9">
    <source>
        <dbReference type="ARBA" id="ARBA00022833"/>
    </source>
</evidence>
<evidence type="ECO:0000256" key="4">
    <source>
        <dbReference type="ARBA" id="ARBA00022741"/>
    </source>
</evidence>
<dbReference type="PROSITE" id="PS51194">
    <property type="entry name" value="HELICASE_CTER"/>
    <property type="match status" value="1"/>
</dbReference>
<dbReference type="PROSITE" id="PS51192">
    <property type="entry name" value="HELICASE_ATP_BIND_1"/>
    <property type="match status" value="1"/>
</dbReference>
<dbReference type="InterPro" id="IPR001841">
    <property type="entry name" value="Znf_RING"/>
</dbReference>
<name>A0AAD5EIZ9_UMBRA</name>
<dbReference type="GO" id="GO:0005524">
    <property type="term" value="F:ATP binding"/>
    <property type="evidence" value="ECO:0007669"/>
    <property type="project" value="UniProtKB-KW"/>
</dbReference>
<evidence type="ECO:0000259" key="16">
    <source>
        <dbReference type="PROSITE" id="PS51192"/>
    </source>
</evidence>
<keyword evidence="3" id="KW-0479">Metal-binding</keyword>
<dbReference type="PANTHER" id="PTHR45626:SF22">
    <property type="entry name" value="DNA REPAIR PROTEIN RAD5"/>
    <property type="match status" value="1"/>
</dbReference>
<evidence type="ECO:0000256" key="12">
    <source>
        <dbReference type="ARBA" id="ARBA00023242"/>
    </source>
</evidence>
<evidence type="ECO:0000256" key="1">
    <source>
        <dbReference type="ARBA" id="ARBA00004123"/>
    </source>
</evidence>
<organism evidence="18 19">
    <name type="scientific">Umbelopsis ramanniana AG</name>
    <dbReference type="NCBI Taxonomy" id="1314678"/>
    <lineage>
        <taxon>Eukaryota</taxon>
        <taxon>Fungi</taxon>
        <taxon>Fungi incertae sedis</taxon>
        <taxon>Mucoromycota</taxon>
        <taxon>Mucoromycotina</taxon>
        <taxon>Umbelopsidomycetes</taxon>
        <taxon>Umbelopsidales</taxon>
        <taxon>Umbelopsidaceae</taxon>
        <taxon>Umbelopsis</taxon>
    </lineage>
</organism>
<dbReference type="Pfam" id="PF13920">
    <property type="entry name" value="zf-C3HC4_3"/>
    <property type="match status" value="1"/>
</dbReference>
<evidence type="ECO:0000256" key="5">
    <source>
        <dbReference type="ARBA" id="ARBA00022763"/>
    </source>
</evidence>
<proteinExistence type="inferred from homology"/>
<feature type="region of interest" description="Disordered" evidence="14">
    <location>
        <begin position="300"/>
        <end position="329"/>
    </location>
</feature>
<keyword evidence="8" id="KW-0347">Helicase</keyword>
<dbReference type="Proteomes" id="UP001206595">
    <property type="component" value="Unassembled WGS sequence"/>
</dbReference>
<evidence type="ECO:0000256" key="14">
    <source>
        <dbReference type="SAM" id="MobiDB-lite"/>
    </source>
</evidence>
<keyword evidence="6 13" id="KW-0863">Zinc-finger</keyword>
<evidence type="ECO:0000256" key="6">
    <source>
        <dbReference type="ARBA" id="ARBA00022771"/>
    </source>
</evidence>
<feature type="region of interest" description="Disordered" evidence="14">
    <location>
        <begin position="1"/>
        <end position="29"/>
    </location>
</feature>
<dbReference type="InterPro" id="IPR050628">
    <property type="entry name" value="SNF2_RAD54_helicase_TF"/>
</dbReference>
<evidence type="ECO:0000256" key="8">
    <source>
        <dbReference type="ARBA" id="ARBA00022806"/>
    </source>
</evidence>
<dbReference type="InterPro" id="IPR038718">
    <property type="entry name" value="SNF2-like_sf"/>
</dbReference>
<feature type="domain" description="Helicase ATP-binding" evidence="16">
    <location>
        <begin position="426"/>
        <end position="628"/>
    </location>
</feature>
<dbReference type="RefSeq" id="XP_051448169.1">
    <property type="nucleotide sequence ID" value="XM_051586232.1"/>
</dbReference>
<gene>
    <name evidence="18" type="ORF">K450DRAFT_224508</name>
</gene>
<accession>A0AAD5EIZ9</accession>
<keyword evidence="4" id="KW-0547">Nucleotide-binding</keyword>
<evidence type="ECO:0000256" key="7">
    <source>
        <dbReference type="ARBA" id="ARBA00022801"/>
    </source>
</evidence>
<evidence type="ECO:0000256" key="3">
    <source>
        <dbReference type="ARBA" id="ARBA00022723"/>
    </source>
</evidence>
<dbReference type="GO" id="GO:0006281">
    <property type="term" value="P:DNA repair"/>
    <property type="evidence" value="ECO:0007669"/>
    <property type="project" value="UniProtKB-KW"/>
</dbReference>
<evidence type="ECO:0000256" key="2">
    <source>
        <dbReference type="ARBA" id="ARBA00007025"/>
    </source>
</evidence>
<dbReference type="GeneID" id="75911580"/>
<sequence>MTTSPEPKKRRFFLEAPESADSSNGLESLSAPPAWEALRPLVLPETDDQTLAHLYQQSNGNLEAAANLFWESQVTEPEVKTNVIDVKDNSSLSNSEEAATSRSGSYVGDIMIIGWSSIKGKSPIEEGDNIALDRVRPNMVPTKKARFTAKNSKENIVVRLITSKGVEFGRLPSEVSKWVSKLLDFEVCNFYGTVISCNPVLSTGDDIIVQLSCYFTPKAFAAFDASNKAQLSMLGIHRSSSKTPIFDKGAETDSERLMKERKLAILSLLKALGLSSVRSSLSKTNEILGGEEKVRELINQSAAQDDQQHSNSTNDEEGESSEEEVKEVSDNRLDALYEKAQMMDSNLDEMETPEGIALNLRSYQKQALSWMMRKENMHNSSNNHTGSLHPLWEEYRFPSDPWNTASIMHEKFYINPFTGEMSLQFKSAESACRGGILADEMGLGKTIEMLSIVHANRPTISKEPTLGKRSPPRNPFQSSENSSKLPSPTTLIVCPMSLLGQWRDEFLRGSKENTLKVEVYYGTSRDSSLVSRLQSWNGAAPDVLITTYGTVLSEWLSDSNTKDLQSGLYSVDFWRIILDEAHHIKNRLSKTSKACSALSAIRRWVVTGTPIQNKLDDLYALVHFLKHEPWSNYSFWRAFITIPFQNKDLRAYDVVQTVLEPIVLRRTKTMRDAQGNLLVTLPKKQIDIEYLDFTPEEQDIYNSLFTDSKTKFSYFCAAGKALSNYASIFQLLMRLRQVSCHPYLVVKDGIDKEVLSASGSVSLEELLEKFQNSTSLDAKPGDSASDNNTYGINVLQRLKSQQTGEEEGDSECAICFESAESAVLMPCMHMACRACVLDYLQKREDDGLPGECPICRHGPISEANLLEVIKKRKSNISDAVGMAASDKKKETVTFNIRRSDGFKTSSKLDALLRHLRQTLGEKTSTGEPIKSVVFSQFTTFLDLIEVALTIEGIPFTRLDGTQSQLQREKALKEFREGDITVMLISLRAGGVGLNLTCASKVYMMDPWWNFATEAQAIDRVHRLGQKQEVTVKRFIMRSTVEEKILAIQERKSVSVLR</sequence>
<dbReference type="GO" id="GO:0004386">
    <property type="term" value="F:helicase activity"/>
    <property type="evidence" value="ECO:0007669"/>
    <property type="project" value="UniProtKB-KW"/>
</dbReference>
<dbReference type="SMART" id="SM00184">
    <property type="entry name" value="RING"/>
    <property type="match status" value="1"/>
</dbReference>
<reference evidence="18" key="1">
    <citation type="submission" date="2021-06" db="EMBL/GenBank/DDBJ databases">
        <authorList>
            <consortium name="DOE Joint Genome Institute"/>
            <person name="Mondo S.J."/>
            <person name="Amses K.R."/>
            <person name="Simmons D.R."/>
            <person name="Longcore J.E."/>
            <person name="Seto K."/>
            <person name="Alves G.H."/>
            <person name="Bonds A.E."/>
            <person name="Quandt C.A."/>
            <person name="Davis W.J."/>
            <person name="Chang Y."/>
            <person name="Letcher P.M."/>
            <person name="Powell M.J."/>
            <person name="Kuo A."/>
            <person name="Labutti K."/>
            <person name="Pangilinan J."/>
            <person name="Andreopoulos W."/>
            <person name="Tritt A."/>
            <person name="Riley R."/>
            <person name="Hundley H."/>
            <person name="Johnson J."/>
            <person name="Lipzen A."/>
            <person name="Barry K."/>
            <person name="Berbee M.L."/>
            <person name="Buchler N.E."/>
            <person name="Grigoriev I.V."/>
            <person name="Spatafora J.W."/>
            <person name="Stajich J.E."/>
            <person name="James T.Y."/>
        </authorList>
    </citation>
    <scope>NUCLEOTIDE SEQUENCE</scope>
    <source>
        <strain evidence="18">AG</strain>
    </source>
</reference>
<dbReference type="Pfam" id="PF00271">
    <property type="entry name" value="Helicase_C"/>
    <property type="match status" value="1"/>
</dbReference>
<dbReference type="CDD" id="cd18008">
    <property type="entry name" value="DEXDc_SHPRH-like"/>
    <property type="match status" value="1"/>
</dbReference>
<feature type="region of interest" description="Disordered" evidence="14">
    <location>
        <begin position="460"/>
        <end position="488"/>
    </location>
</feature>
<dbReference type="GO" id="GO:0003676">
    <property type="term" value="F:nucleic acid binding"/>
    <property type="evidence" value="ECO:0007669"/>
    <property type="project" value="InterPro"/>
</dbReference>
<dbReference type="Pfam" id="PF00176">
    <property type="entry name" value="SNF2-rel_dom"/>
    <property type="match status" value="1"/>
</dbReference>
<dbReference type="InterPro" id="IPR049730">
    <property type="entry name" value="SNF2/RAD54-like_C"/>
</dbReference>
<feature type="compositionally biased region" description="Polar residues" evidence="14">
    <location>
        <begin position="475"/>
        <end position="488"/>
    </location>
</feature>
<comment type="subcellular location">
    <subcellularLocation>
        <location evidence="1">Nucleus</location>
    </subcellularLocation>
</comment>
<keyword evidence="9" id="KW-0862">Zinc</keyword>
<feature type="domain" description="RING-type" evidence="15">
    <location>
        <begin position="812"/>
        <end position="856"/>
    </location>
</feature>
<dbReference type="Gene3D" id="3.40.50.10810">
    <property type="entry name" value="Tandem AAA-ATPase domain"/>
    <property type="match status" value="1"/>
</dbReference>
<dbReference type="Gene3D" id="3.30.40.10">
    <property type="entry name" value="Zinc/RING finger domain, C3HC4 (zinc finger)"/>
    <property type="match status" value="1"/>
</dbReference>
<dbReference type="PANTHER" id="PTHR45626">
    <property type="entry name" value="TRANSCRIPTION TERMINATION FACTOR 2-RELATED"/>
    <property type="match status" value="1"/>
</dbReference>
<comment type="caution">
    <text evidence="18">The sequence shown here is derived from an EMBL/GenBank/DDBJ whole genome shotgun (WGS) entry which is preliminary data.</text>
</comment>